<dbReference type="OrthoDB" id="10257471at2759"/>
<organism evidence="2">
    <name type="scientific">Naegleria gruberi</name>
    <name type="common">Amoeba</name>
    <dbReference type="NCBI Taxonomy" id="5762"/>
    <lineage>
        <taxon>Eukaryota</taxon>
        <taxon>Discoba</taxon>
        <taxon>Heterolobosea</taxon>
        <taxon>Tetramitia</taxon>
        <taxon>Eutetramitia</taxon>
        <taxon>Vahlkampfiidae</taxon>
        <taxon>Naegleria</taxon>
    </lineage>
</organism>
<dbReference type="InterPro" id="IPR032675">
    <property type="entry name" value="LRR_dom_sf"/>
</dbReference>
<accession>D2V219</accession>
<dbReference type="VEuPathDB" id="AmoebaDB:NAEGRDRAFT_46060"/>
<reference evidence="1 2" key="1">
    <citation type="journal article" date="2010" name="Cell">
        <title>The genome of Naegleria gruberi illuminates early eukaryotic versatility.</title>
        <authorList>
            <person name="Fritz-Laylin L.K."/>
            <person name="Prochnik S.E."/>
            <person name="Ginger M.L."/>
            <person name="Dacks J.B."/>
            <person name="Carpenter M.L."/>
            <person name="Field M.C."/>
            <person name="Kuo A."/>
            <person name="Paredez A."/>
            <person name="Chapman J."/>
            <person name="Pham J."/>
            <person name="Shu S."/>
            <person name="Neupane R."/>
            <person name="Cipriano M."/>
            <person name="Mancuso J."/>
            <person name="Tu H."/>
            <person name="Salamov A."/>
            <person name="Lindquist E."/>
            <person name="Shapiro H."/>
            <person name="Lucas S."/>
            <person name="Grigoriev I.V."/>
            <person name="Cande W.Z."/>
            <person name="Fulton C."/>
            <person name="Rokhsar D.S."/>
            <person name="Dawson S.C."/>
        </authorList>
    </citation>
    <scope>NUCLEOTIDE SEQUENCE [LARGE SCALE GENOMIC DNA]</scope>
    <source>
        <strain evidence="1 2">NEG-M</strain>
    </source>
</reference>
<protein>
    <submittedName>
        <fullName evidence="1">Predicted protein</fullName>
    </submittedName>
</protein>
<dbReference type="EMBL" id="GG738849">
    <property type="protein sequence ID" value="EFC48826.1"/>
    <property type="molecule type" value="Genomic_DNA"/>
</dbReference>
<evidence type="ECO:0000313" key="1">
    <source>
        <dbReference type="EMBL" id="EFC48826.1"/>
    </source>
</evidence>
<dbReference type="GO" id="GO:0019005">
    <property type="term" value="C:SCF ubiquitin ligase complex"/>
    <property type="evidence" value="ECO:0007669"/>
    <property type="project" value="TreeGrafter"/>
</dbReference>
<evidence type="ECO:0000313" key="2">
    <source>
        <dbReference type="Proteomes" id="UP000006671"/>
    </source>
</evidence>
<sequence length="474" mass="53709">MNQQFIGSRAIGRDGLVFNFMKSEILDQVLPSRIHSIDFISNYFTREDSLCELPPIIVNHIGYVRKINFSRQTSFKDFNQLDLFTNLEEFKISDTRLPAENVIRILSSNKHLKSIEYSNPLCDSSTLDVQLFLASIISLPNLRHVNLSGVKFINDEIVAKLLINLPYLSDLVVRYCTNVSDIAFAGIEQHKHIKIVDITGCKITNPGIILKNQNIRKLSYEDSDFENVYLDLGTIVSKVIELSFSLSTNISTNVLRSIADSCPDVEILRLETSTYKSDGLKQFLNSSINKLTSLKELYLNGTKLDDGNIKEILLEKLQILSLEFNNITDSSIDKIKQFTQLTDIRLGRTNITHKGIADLLAHYHSIGKVIENLALNSLKITGEQILSIPHWSQVQRLNLSKNKVNNDAFLFLIKLLNIIELNCSDNMITNEAVHPHIYSNRTLRKLNLSSNRNISARTKSSIVMKCPNISELTL</sequence>
<dbReference type="SUPFAM" id="SSF52047">
    <property type="entry name" value="RNI-like"/>
    <property type="match status" value="2"/>
</dbReference>
<dbReference type="RefSeq" id="XP_002681570.1">
    <property type="nucleotide sequence ID" value="XM_002681524.1"/>
</dbReference>
<name>D2V219_NAEGR</name>
<dbReference type="PANTHER" id="PTHR13318">
    <property type="entry name" value="PARTNER OF PAIRED, ISOFORM B-RELATED"/>
    <property type="match status" value="1"/>
</dbReference>
<dbReference type="Proteomes" id="UP000006671">
    <property type="component" value="Unassembled WGS sequence"/>
</dbReference>
<dbReference type="AlphaFoldDB" id="D2V219"/>
<keyword evidence="2" id="KW-1185">Reference proteome</keyword>
<dbReference type="GeneID" id="8862347"/>
<dbReference type="Pfam" id="PF13516">
    <property type="entry name" value="LRR_6"/>
    <property type="match status" value="3"/>
</dbReference>
<dbReference type="PANTHER" id="PTHR13318:SF190">
    <property type="entry name" value="PARTNER OF PAIRED, ISOFORM B"/>
    <property type="match status" value="1"/>
</dbReference>
<dbReference type="GO" id="GO:0031146">
    <property type="term" value="P:SCF-dependent proteasomal ubiquitin-dependent protein catabolic process"/>
    <property type="evidence" value="ECO:0007669"/>
    <property type="project" value="TreeGrafter"/>
</dbReference>
<gene>
    <name evidence="1" type="ORF">NAEGRDRAFT_46060</name>
</gene>
<proteinExistence type="predicted"/>
<dbReference type="Gene3D" id="3.80.10.10">
    <property type="entry name" value="Ribonuclease Inhibitor"/>
    <property type="match status" value="2"/>
</dbReference>
<dbReference type="OMA" id="IIMESAM"/>
<dbReference type="KEGG" id="ngr:NAEGRDRAFT_46060"/>
<dbReference type="InterPro" id="IPR001611">
    <property type="entry name" value="Leu-rich_rpt"/>
</dbReference>
<dbReference type="InParanoid" id="D2V219"/>